<dbReference type="GO" id="GO:1990107">
    <property type="term" value="F:thiazole synthase activity"/>
    <property type="evidence" value="ECO:0007669"/>
    <property type="project" value="UniProtKB-EC"/>
</dbReference>
<accession>A0A151A2N3</accession>
<name>A0A151A2N3_9STAP</name>
<reference evidence="10 13" key="2">
    <citation type="submission" date="2019-07" db="EMBL/GenBank/DDBJ databases">
        <title>Whole genome shotgun sequence of Staphylococcus kloosii NBRC 109624.</title>
        <authorList>
            <person name="Hosoyama A."/>
            <person name="Uohara A."/>
            <person name="Ohji S."/>
            <person name="Ichikawa N."/>
        </authorList>
    </citation>
    <scope>NUCLEOTIDE SEQUENCE [LARGE SCALE GENOMIC DNA]</scope>
    <source>
        <strain evidence="10 13">NBRC 109624</strain>
    </source>
</reference>
<dbReference type="PANTHER" id="PTHR34266:SF2">
    <property type="entry name" value="THIAZOLE SYNTHASE"/>
    <property type="match status" value="1"/>
</dbReference>
<keyword evidence="6 8" id="KW-0704">Schiff base</keyword>
<proteinExistence type="inferred from homology"/>
<sequence>MFKIGQFEIKSRLLLGTGKFENETIQTQAINAAETSVLTFAVRRMNLYDKNLPNPLANINLQDYITFPNTAGAKTAEEAIRIAEIANHAGVCDMIKVEVIGDDETLLPDPLATYEACKVLLEKGYTVCPYVSNDVVLAKRLVELGVHAIMPLASPIGTGRGINNPLNLRYIIEKVDVPVIVDAGIGSPKDACHAMELGADGILLNTAISSAQDPVKMAEAMKLGIQAGRLSYEAGRIPVKYTAQASSPVEGIGFL</sequence>
<reference evidence="11 12" key="1">
    <citation type="submission" date="2016-02" db="EMBL/GenBank/DDBJ databases">
        <title>Draft genome sequence of hydrocarbon degrading Staphylococcus saprophyticus Strain CNV2, isolated from crude-oil contaminated soil from Noonmati Oil Refinery, Guwahati, Assam, India.</title>
        <authorList>
            <person name="Mukherjee A."/>
            <person name="Chettri B."/>
            <person name="Langpoklakpam J."/>
            <person name="Singh A.K."/>
            <person name="Chattopadhyay D.J."/>
        </authorList>
    </citation>
    <scope>NUCLEOTIDE SEQUENCE [LARGE SCALE GENOMIC DNA]</scope>
    <source>
        <strain evidence="11 12">CNV2</strain>
    </source>
</reference>
<evidence type="ECO:0000256" key="6">
    <source>
        <dbReference type="ARBA" id="ARBA00023270"/>
    </source>
</evidence>
<evidence type="ECO:0000256" key="1">
    <source>
        <dbReference type="ARBA" id="ARBA00002834"/>
    </source>
</evidence>
<comment type="pathway">
    <text evidence="2 8">Cofactor biosynthesis; thiamine diphosphate biosynthesis.</text>
</comment>
<evidence type="ECO:0000313" key="12">
    <source>
        <dbReference type="Proteomes" id="UP000075418"/>
    </source>
</evidence>
<dbReference type="UniPathway" id="UPA00060"/>
<feature type="binding site" evidence="8">
    <location>
        <begin position="205"/>
        <end position="206"/>
    </location>
    <ligand>
        <name>1-deoxy-D-xylulose 5-phosphate</name>
        <dbReference type="ChEBI" id="CHEBI:57792"/>
    </ligand>
</feature>
<dbReference type="HAMAP" id="MF_00443">
    <property type="entry name" value="ThiG"/>
    <property type="match status" value="1"/>
</dbReference>
<dbReference type="EC" id="2.8.1.10" evidence="3 8"/>
<dbReference type="Proteomes" id="UP000321040">
    <property type="component" value="Unassembled WGS sequence"/>
</dbReference>
<accession>A0A2T4REC4</accession>
<comment type="similarity">
    <text evidence="8">Belongs to the ThiG family.</text>
</comment>
<gene>
    <name evidence="8 10" type="primary">thiG</name>
    <name evidence="11" type="ORF">A0131_01975</name>
    <name evidence="10" type="ORF">SKL01_09300</name>
</gene>
<dbReference type="Gene3D" id="3.20.20.70">
    <property type="entry name" value="Aldolase class I"/>
    <property type="match status" value="1"/>
</dbReference>
<dbReference type="GeneID" id="69904317"/>
<evidence type="ECO:0000256" key="4">
    <source>
        <dbReference type="ARBA" id="ARBA00022679"/>
    </source>
</evidence>
<dbReference type="InterPro" id="IPR008867">
    <property type="entry name" value="ThiG"/>
</dbReference>
<evidence type="ECO:0000256" key="5">
    <source>
        <dbReference type="ARBA" id="ARBA00022977"/>
    </source>
</evidence>
<keyword evidence="4 8" id="KW-0808">Transferase</keyword>
<dbReference type="CDD" id="cd04728">
    <property type="entry name" value="ThiG"/>
    <property type="match status" value="1"/>
</dbReference>
<feature type="domain" description="Thiazole synthase ThiG" evidence="9">
    <location>
        <begin position="4"/>
        <end position="248"/>
    </location>
</feature>
<protein>
    <recommendedName>
        <fullName evidence="3 8">Thiazole synthase</fullName>
        <ecNumber evidence="3 8">2.8.1.10</ecNumber>
    </recommendedName>
</protein>
<dbReference type="GO" id="GO:0005737">
    <property type="term" value="C:cytoplasm"/>
    <property type="evidence" value="ECO:0007669"/>
    <property type="project" value="UniProtKB-SubCell"/>
</dbReference>
<comment type="catalytic activity">
    <reaction evidence="7 8">
        <text>[ThiS sulfur-carrier protein]-C-terminal-Gly-aminoethanethioate + 2-iminoacetate + 1-deoxy-D-xylulose 5-phosphate = [ThiS sulfur-carrier protein]-C-terminal Gly-Gly + 2-[(2R,5Z)-2-carboxy-4-methylthiazol-5(2H)-ylidene]ethyl phosphate + 2 H2O + H(+)</text>
        <dbReference type="Rhea" id="RHEA:26297"/>
        <dbReference type="Rhea" id="RHEA-COMP:12909"/>
        <dbReference type="Rhea" id="RHEA-COMP:19908"/>
        <dbReference type="ChEBI" id="CHEBI:15377"/>
        <dbReference type="ChEBI" id="CHEBI:15378"/>
        <dbReference type="ChEBI" id="CHEBI:57792"/>
        <dbReference type="ChEBI" id="CHEBI:62899"/>
        <dbReference type="ChEBI" id="CHEBI:77846"/>
        <dbReference type="ChEBI" id="CHEBI:90778"/>
        <dbReference type="ChEBI" id="CHEBI:232372"/>
        <dbReference type="EC" id="2.8.1.10"/>
    </reaction>
</comment>
<comment type="caution">
    <text evidence="11">The sequence shown here is derived from an EMBL/GenBank/DDBJ whole genome shotgun (WGS) entry which is preliminary data.</text>
</comment>
<dbReference type="EMBL" id="BKAQ01000007">
    <property type="protein sequence ID" value="GEP81752.1"/>
    <property type="molecule type" value="Genomic_DNA"/>
</dbReference>
<dbReference type="RefSeq" id="WP_061853808.1">
    <property type="nucleotide sequence ID" value="NZ_BKAQ01000007.1"/>
</dbReference>
<evidence type="ECO:0000313" key="10">
    <source>
        <dbReference type="EMBL" id="GEP81752.1"/>
    </source>
</evidence>
<comment type="function">
    <text evidence="1 8">Catalyzes the rearrangement of 1-deoxy-D-xylulose 5-phosphate (DXP) to produce the thiazole phosphate moiety of thiamine. Sulfur is provided by the thiocarboxylate moiety of the carrier protein ThiS. In vitro, sulfur can be provided by H(2)S.</text>
</comment>
<evidence type="ECO:0000256" key="2">
    <source>
        <dbReference type="ARBA" id="ARBA00004948"/>
    </source>
</evidence>
<feature type="binding site" evidence="8">
    <location>
        <position position="157"/>
    </location>
    <ligand>
        <name>1-deoxy-D-xylulose 5-phosphate</name>
        <dbReference type="ChEBI" id="CHEBI:57792"/>
    </ligand>
</feature>
<keyword evidence="13" id="KW-1185">Reference proteome</keyword>
<keyword evidence="5 8" id="KW-0784">Thiamine biosynthesis</keyword>
<dbReference type="Pfam" id="PF05690">
    <property type="entry name" value="ThiG"/>
    <property type="match status" value="1"/>
</dbReference>
<dbReference type="Proteomes" id="UP000075418">
    <property type="component" value="Unassembled WGS sequence"/>
</dbReference>
<dbReference type="GO" id="GO:0009229">
    <property type="term" value="P:thiamine diphosphate biosynthetic process"/>
    <property type="evidence" value="ECO:0007669"/>
    <property type="project" value="UniProtKB-UniRule"/>
</dbReference>
<evidence type="ECO:0000313" key="11">
    <source>
        <dbReference type="EMBL" id="KYH13577.1"/>
    </source>
</evidence>
<dbReference type="EMBL" id="LUGM01000002">
    <property type="protein sequence ID" value="KYH13577.1"/>
    <property type="molecule type" value="Genomic_DNA"/>
</dbReference>
<dbReference type="InterPro" id="IPR033983">
    <property type="entry name" value="Thiazole_synthase_ThiG"/>
</dbReference>
<dbReference type="KEGG" id="skl:C7J89_03120"/>
<evidence type="ECO:0000313" key="13">
    <source>
        <dbReference type="Proteomes" id="UP000321040"/>
    </source>
</evidence>
<dbReference type="SUPFAM" id="SSF110399">
    <property type="entry name" value="ThiG-like"/>
    <property type="match status" value="1"/>
</dbReference>
<evidence type="ECO:0000256" key="3">
    <source>
        <dbReference type="ARBA" id="ARBA00011960"/>
    </source>
</evidence>
<evidence type="ECO:0000256" key="7">
    <source>
        <dbReference type="ARBA" id="ARBA00049897"/>
    </source>
</evidence>
<evidence type="ECO:0000256" key="8">
    <source>
        <dbReference type="HAMAP-Rule" id="MF_00443"/>
    </source>
</evidence>
<organism evidence="11 12">
    <name type="scientific">Staphylococcus kloosii</name>
    <dbReference type="NCBI Taxonomy" id="29384"/>
    <lineage>
        <taxon>Bacteria</taxon>
        <taxon>Bacillati</taxon>
        <taxon>Bacillota</taxon>
        <taxon>Bacilli</taxon>
        <taxon>Bacillales</taxon>
        <taxon>Staphylococcaceae</taxon>
        <taxon>Staphylococcus</taxon>
    </lineage>
</organism>
<comment type="subunit">
    <text evidence="8">Homotetramer. Forms heterodimers with either ThiH or ThiS.</text>
</comment>
<dbReference type="InterPro" id="IPR013785">
    <property type="entry name" value="Aldolase_TIM"/>
</dbReference>
<feature type="active site" description="Schiff-base intermediate with DXP" evidence="8">
    <location>
        <position position="96"/>
    </location>
</feature>
<keyword evidence="8" id="KW-0963">Cytoplasm</keyword>
<comment type="subcellular location">
    <subcellularLocation>
        <location evidence="8">Cytoplasm</location>
    </subcellularLocation>
</comment>
<dbReference type="OrthoDB" id="9805935at2"/>
<dbReference type="PANTHER" id="PTHR34266">
    <property type="entry name" value="THIAZOLE SYNTHASE"/>
    <property type="match status" value="1"/>
</dbReference>
<feature type="binding site" evidence="8">
    <location>
        <begin position="183"/>
        <end position="184"/>
    </location>
    <ligand>
        <name>1-deoxy-D-xylulose 5-phosphate</name>
        <dbReference type="ChEBI" id="CHEBI:57792"/>
    </ligand>
</feature>
<evidence type="ECO:0000259" key="9">
    <source>
        <dbReference type="Pfam" id="PF05690"/>
    </source>
</evidence>
<dbReference type="AlphaFoldDB" id="A0A151A2N3"/>